<dbReference type="PANTHER" id="PTHR43976">
    <property type="entry name" value="SHORT CHAIN DEHYDROGENASE"/>
    <property type="match status" value="1"/>
</dbReference>
<proteinExistence type="inferred from homology"/>
<comment type="caution">
    <text evidence="3">The sequence shown here is derived from an EMBL/GenBank/DDBJ whole genome shotgun (WGS) entry which is preliminary data.</text>
</comment>
<accession>A0A2P2DFY5</accession>
<keyword evidence="2" id="KW-0560">Oxidoreductase</keyword>
<evidence type="ECO:0000313" key="4">
    <source>
        <dbReference type="Proteomes" id="UP000245206"/>
    </source>
</evidence>
<name>A0A2P2DFY5_9LEPT</name>
<gene>
    <name evidence="3" type="ORF">LPTSP2_28230</name>
</gene>
<sequence length="249" mass="28576">MKLSSKKIVLTNGSSDLGKELLSILLSQGALVVVGDVTPEEIPSHANLQKYKIDPSKPDQIERLIESAIETLDKIDVFIINSEELTFAEDDKENWNQLKHLFQTNSLGPIFAIQKLTNLISVGLHIISVSSNISIYPTPGYGLYGSSKLAFDYFWDSYRKQIGKSFQFSRVLADVPSNSRPNQLAKKVVQSILKPKRSRYESWKLWIQVLFLRILPFSHFFRSFYYRFRLKEEKKKKNSPSHSTFPTEV</sequence>
<dbReference type="Proteomes" id="UP000245206">
    <property type="component" value="Unassembled WGS sequence"/>
</dbReference>
<dbReference type="InterPro" id="IPR036291">
    <property type="entry name" value="NAD(P)-bd_dom_sf"/>
</dbReference>
<dbReference type="EMBL" id="BFAZ01000009">
    <property type="protein sequence ID" value="GBF43522.1"/>
    <property type="molecule type" value="Genomic_DNA"/>
</dbReference>
<keyword evidence="4" id="KW-1185">Reference proteome</keyword>
<dbReference type="AlphaFoldDB" id="A0A2P2DFY5"/>
<organism evidence="3 4">
    <name type="scientific">Leptospira ellinghausenii</name>
    <dbReference type="NCBI Taxonomy" id="1917822"/>
    <lineage>
        <taxon>Bacteria</taxon>
        <taxon>Pseudomonadati</taxon>
        <taxon>Spirochaetota</taxon>
        <taxon>Spirochaetia</taxon>
        <taxon>Leptospirales</taxon>
        <taxon>Leptospiraceae</taxon>
        <taxon>Leptospira</taxon>
    </lineage>
</organism>
<dbReference type="SUPFAM" id="SSF51735">
    <property type="entry name" value="NAD(P)-binding Rossmann-fold domains"/>
    <property type="match status" value="1"/>
</dbReference>
<dbReference type="GO" id="GO:0016491">
    <property type="term" value="F:oxidoreductase activity"/>
    <property type="evidence" value="ECO:0007669"/>
    <property type="project" value="UniProtKB-KW"/>
</dbReference>
<evidence type="ECO:0000256" key="1">
    <source>
        <dbReference type="ARBA" id="ARBA00006484"/>
    </source>
</evidence>
<reference evidence="4" key="1">
    <citation type="journal article" date="2019" name="Microbiol. Immunol.">
        <title>Molecular and phenotypic characterization of Leptospira johnsonii sp. nov., Leptospira ellinghausenii sp. nov. and Leptospira ryugenii sp. nov. isolated from soil and water in Japan.</title>
        <authorList>
            <person name="Masuzawa T."/>
            <person name="Saito M."/>
            <person name="Nakao R."/>
            <person name="Nikaido Y."/>
            <person name="Matsumoto M."/>
            <person name="Ogawa M."/>
            <person name="Yokoyama M."/>
            <person name="Hidaka Y."/>
            <person name="Tomita J."/>
            <person name="Sakakibara K."/>
            <person name="Suzuki K."/>
            <person name="Yasuda S."/>
            <person name="Sato H."/>
            <person name="Yamaguchi M."/>
            <person name="Yoshida S.I."/>
            <person name="Koizumi N."/>
            <person name="Kawamura Y."/>
        </authorList>
    </citation>
    <scope>NUCLEOTIDE SEQUENCE [LARGE SCALE GENOMIC DNA]</scope>
    <source>
        <strain evidence="4">E18</strain>
    </source>
</reference>
<protein>
    <submittedName>
        <fullName evidence="3">Short chain dehydrogenase</fullName>
    </submittedName>
</protein>
<dbReference type="CDD" id="cd05233">
    <property type="entry name" value="SDR_c"/>
    <property type="match status" value="1"/>
</dbReference>
<dbReference type="InterPro" id="IPR002347">
    <property type="entry name" value="SDR_fam"/>
</dbReference>
<evidence type="ECO:0000313" key="3">
    <source>
        <dbReference type="EMBL" id="GBF43522.1"/>
    </source>
</evidence>
<dbReference type="PANTHER" id="PTHR43976:SF16">
    <property type="entry name" value="SHORT-CHAIN DEHYDROGENASE_REDUCTASE FAMILY PROTEIN"/>
    <property type="match status" value="1"/>
</dbReference>
<dbReference type="Gene3D" id="3.40.50.720">
    <property type="entry name" value="NAD(P)-binding Rossmann-like Domain"/>
    <property type="match status" value="1"/>
</dbReference>
<dbReference type="RefSeq" id="WP_108960435.1">
    <property type="nucleotide sequence ID" value="NZ_BFAZ01000009.1"/>
</dbReference>
<dbReference type="InterPro" id="IPR051911">
    <property type="entry name" value="SDR_oxidoreductase"/>
</dbReference>
<dbReference type="Pfam" id="PF00106">
    <property type="entry name" value="adh_short"/>
    <property type="match status" value="1"/>
</dbReference>
<evidence type="ECO:0000256" key="2">
    <source>
        <dbReference type="ARBA" id="ARBA00023002"/>
    </source>
</evidence>
<comment type="similarity">
    <text evidence="1">Belongs to the short-chain dehydrogenases/reductases (SDR) family.</text>
</comment>
<dbReference type="OrthoDB" id="344092at2"/>